<evidence type="ECO:0000313" key="3">
    <source>
        <dbReference type="Proteomes" id="UP000054270"/>
    </source>
</evidence>
<feature type="region of interest" description="Disordered" evidence="1">
    <location>
        <begin position="495"/>
        <end position="514"/>
    </location>
</feature>
<dbReference type="AlphaFoldDB" id="A0A0D2MKF4"/>
<evidence type="ECO:0000313" key="2">
    <source>
        <dbReference type="EMBL" id="KJA24173.1"/>
    </source>
</evidence>
<organism evidence="2 3">
    <name type="scientific">Hypholoma sublateritium (strain FD-334 SS-4)</name>
    <dbReference type="NCBI Taxonomy" id="945553"/>
    <lineage>
        <taxon>Eukaryota</taxon>
        <taxon>Fungi</taxon>
        <taxon>Dikarya</taxon>
        <taxon>Basidiomycota</taxon>
        <taxon>Agaricomycotina</taxon>
        <taxon>Agaricomycetes</taxon>
        <taxon>Agaricomycetidae</taxon>
        <taxon>Agaricales</taxon>
        <taxon>Agaricineae</taxon>
        <taxon>Strophariaceae</taxon>
        <taxon>Hypholoma</taxon>
    </lineage>
</organism>
<dbReference type="OrthoDB" id="3070764at2759"/>
<dbReference type="Proteomes" id="UP000054270">
    <property type="component" value="Unassembled WGS sequence"/>
</dbReference>
<feature type="region of interest" description="Disordered" evidence="1">
    <location>
        <begin position="196"/>
        <end position="221"/>
    </location>
</feature>
<sequence>MPNSVAGESSNLPVSDPTDPDDVEDTTLGNISTEAQVNFGSERKSRGLPSRPHLPRFSRSFWVDNDQVPAQIQTSPQSSSNIPKSIQEIDKLLNEADVDLLPFTADKKIREWKNSTVEAKDEEKAQENEQPDVAEIDESEPHFDNYGHRIKLHQETPWSAILEYIEEPVPDHYTWAHVKNWDDGSVAGDFSDKSISIPGPTDSASHLSRKSTVAEGDSSAEGHRLLQSILEDLVEPYGEGITAHEQENRNILSNSSLPNNMRSNIPLKLRVEPRILEFQPIGIDDGNRHWCHFSREETAISIYMRARLITLETATVLSALWKPPAIVNNRTGALESIAIGDIGFMDSLGGFRTLFNVFKSQEENRRNGTIAPETHQQCAVFSDYMNRSALPWSLQRPTIYAQNATRKSTSTSDHFSFTCDHSKDFAMLILPEGGVMQEFDKNEFARVGAKEYFRENVFSWYKFAKETKYQGIKNGSLFIVTATLHAPVWGMAVSRPSDPTANQKKQKETPVYHQSGDNEQHYIWDSPYNNLLHCTGPTYDELHATSGPKQSNRCLAVAPFSIWLDDTTWNTHFRGNVADPLENTASPGLSHLDVIPPSSSSSNKKSLKSLKSIFTSKRSASSAPTIRDYMTMELKV</sequence>
<feature type="compositionally biased region" description="Polar residues" evidence="1">
    <location>
        <begin position="1"/>
        <end position="12"/>
    </location>
</feature>
<feature type="compositionally biased region" description="Polar residues" evidence="1">
    <location>
        <begin position="28"/>
        <end position="39"/>
    </location>
</feature>
<protein>
    <submittedName>
        <fullName evidence="2">Uncharacterized protein</fullName>
    </submittedName>
</protein>
<evidence type="ECO:0000256" key="1">
    <source>
        <dbReference type="SAM" id="MobiDB-lite"/>
    </source>
</evidence>
<feature type="compositionally biased region" description="Basic and acidic residues" evidence="1">
    <location>
        <begin position="505"/>
        <end position="514"/>
    </location>
</feature>
<feature type="region of interest" description="Disordered" evidence="1">
    <location>
        <begin position="1"/>
        <end position="53"/>
    </location>
</feature>
<reference evidence="3" key="1">
    <citation type="submission" date="2014-04" db="EMBL/GenBank/DDBJ databases">
        <title>Evolutionary Origins and Diversification of the Mycorrhizal Mutualists.</title>
        <authorList>
            <consortium name="DOE Joint Genome Institute"/>
            <consortium name="Mycorrhizal Genomics Consortium"/>
            <person name="Kohler A."/>
            <person name="Kuo A."/>
            <person name="Nagy L.G."/>
            <person name="Floudas D."/>
            <person name="Copeland A."/>
            <person name="Barry K.W."/>
            <person name="Cichocki N."/>
            <person name="Veneault-Fourrey C."/>
            <person name="LaButti K."/>
            <person name="Lindquist E.A."/>
            <person name="Lipzen A."/>
            <person name="Lundell T."/>
            <person name="Morin E."/>
            <person name="Murat C."/>
            <person name="Riley R."/>
            <person name="Ohm R."/>
            <person name="Sun H."/>
            <person name="Tunlid A."/>
            <person name="Henrissat B."/>
            <person name="Grigoriev I.V."/>
            <person name="Hibbett D.S."/>
            <person name="Martin F."/>
        </authorList>
    </citation>
    <scope>NUCLEOTIDE SEQUENCE [LARGE SCALE GENOMIC DNA]</scope>
    <source>
        <strain evidence="3">FD-334 SS-4</strain>
    </source>
</reference>
<proteinExistence type="predicted"/>
<accession>A0A0D2MKF4</accession>
<feature type="region of interest" description="Disordered" evidence="1">
    <location>
        <begin position="587"/>
        <end position="606"/>
    </location>
</feature>
<dbReference type="EMBL" id="KN817538">
    <property type="protein sequence ID" value="KJA24173.1"/>
    <property type="molecule type" value="Genomic_DNA"/>
</dbReference>
<gene>
    <name evidence="2" type="ORF">HYPSUDRAFT_38950</name>
</gene>
<keyword evidence="3" id="KW-1185">Reference proteome</keyword>
<name>A0A0D2MKF4_HYPSF</name>